<reference evidence="1 2" key="1">
    <citation type="submission" date="2016-04" db="EMBL/GenBank/DDBJ databases">
        <title>Draft genome of Fonsecaea erecta CBS 125763.</title>
        <authorList>
            <person name="Weiss V.A."/>
            <person name="Vicente V.A."/>
            <person name="Raittz R.T."/>
            <person name="Moreno L.F."/>
            <person name="De Souza E.M."/>
            <person name="Pedrosa F.O."/>
            <person name="Steffens M.B."/>
            <person name="Faoro H."/>
            <person name="Tadra-Sfeir M.Z."/>
            <person name="Najafzadeh M.J."/>
            <person name="Felipe M.S."/>
            <person name="Teixeira M."/>
            <person name="Sun J."/>
            <person name="Xi L."/>
            <person name="Gomes R."/>
            <person name="De Azevedo C.M."/>
            <person name="Salgado C.G."/>
            <person name="Da Silva M.B."/>
            <person name="Nascimento M.F."/>
            <person name="Queiroz-Telles F."/>
            <person name="Attili D.S."/>
            <person name="Gorbushina A."/>
        </authorList>
    </citation>
    <scope>NUCLEOTIDE SEQUENCE [LARGE SCALE GENOMIC DNA]</scope>
    <source>
        <strain evidence="1 2">CBS 125763</strain>
    </source>
</reference>
<dbReference type="GeneID" id="30010393"/>
<dbReference type="EMBL" id="LVYI01000005">
    <property type="protein sequence ID" value="OAP58928.1"/>
    <property type="molecule type" value="Genomic_DNA"/>
</dbReference>
<protein>
    <submittedName>
        <fullName evidence="1">Uncharacterized protein</fullName>
    </submittedName>
</protein>
<evidence type="ECO:0000313" key="1">
    <source>
        <dbReference type="EMBL" id="OAP58928.1"/>
    </source>
</evidence>
<name>A0A178ZGM2_9EURO</name>
<comment type="caution">
    <text evidence="1">The sequence shown here is derived from an EMBL/GenBank/DDBJ whole genome shotgun (WGS) entry which is preliminary data.</text>
</comment>
<keyword evidence="2" id="KW-1185">Reference proteome</keyword>
<proteinExistence type="predicted"/>
<dbReference type="AlphaFoldDB" id="A0A178ZGM2"/>
<sequence>MPLMTPLQVQRQEKAVRDWIATLKEGDKVNAQKRFDSIRKLPREQYLHKLRSFLNATTEDIAPASDVDRALVVLQAPQNFSAHVVQAAAKTVIDHEKARNNMGAVRWAEEFVGDGRVITLIQGANICALSRNSLWVPIILIQAVVADSNGEQKK</sequence>
<evidence type="ECO:0000313" key="2">
    <source>
        <dbReference type="Proteomes" id="UP000078343"/>
    </source>
</evidence>
<organism evidence="1 2">
    <name type="scientific">Fonsecaea erecta</name>
    <dbReference type="NCBI Taxonomy" id="1367422"/>
    <lineage>
        <taxon>Eukaryota</taxon>
        <taxon>Fungi</taxon>
        <taxon>Dikarya</taxon>
        <taxon>Ascomycota</taxon>
        <taxon>Pezizomycotina</taxon>
        <taxon>Eurotiomycetes</taxon>
        <taxon>Chaetothyriomycetidae</taxon>
        <taxon>Chaetothyriales</taxon>
        <taxon>Herpotrichiellaceae</taxon>
        <taxon>Fonsecaea</taxon>
    </lineage>
</organism>
<gene>
    <name evidence="1" type="ORF">AYL99_06225</name>
</gene>
<dbReference type="Proteomes" id="UP000078343">
    <property type="component" value="Unassembled WGS sequence"/>
</dbReference>
<dbReference type="RefSeq" id="XP_018692295.1">
    <property type="nucleotide sequence ID" value="XM_018837735.1"/>
</dbReference>
<accession>A0A178ZGM2</accession>